<dbReference type="PANTHER" id="PTHR24171:SF8">
    <property type="entry name" value="BRCA1-ASSOCIATED RING DOMAIN PROTEIN 1"/>
    <property type="match status" value="1"/>
</dbReference>
<keyword evidence="6" id="KW-1185">Reference proteome</keyword>
<evidence type="ECO:0000256" key="1">
    <source>
        <dbReference type="ARBA" id="ARBA00022737"/>
    </source>
</evidence>
<evidence type="ECO:0000313" key="6">
    <source>
        <dbReference type="Proteomes" id="UP000219494"/>
    </source>
</evidence>
<dbReference type="InterPro" id="IPR002110">
    <property type="entry name" value="Ankyrin_rpt"/>
</dbReference>
<organism evidence="5 6">
    <name type="scientific">Sphingomonas guangdongensis</name>
    <dbReference type="NCBI Taxonomy" id="1141890"/>
    <lineage>
        <taxon>Bacteria</taxon>
        <taxon>Pseudomonadati</taxon>
        <taxon>Pseudomonadota</taxon>
        <taxon>Alphaproteobacteria</taxon>
        <taxon>Sphingomonadales</taxon>
        <taxon>Sphingomonadaceae</taxon>
        <taxon>Sphingomonas</taxon>
    </lineage>
</organism>
<dbReference type="AlphaFoldDB" id="A0A285QEL2"/>
<feature type="chain" id="PRO_5012018368" evidence="4">
    <location>
        <begin position="23"/>
        <end position="200"/>
    </location>
</feature>
<keyword evidence="4" id="KW-0732">Signal</keyword>
<evidence type="ECO:0000256" key="3">
    <source>
        <dbReference type="PROSITE-ProRule" id="PRU00023"/>
    </source>
</evidence>
<dbReference type="InterPro" id="IPR036770">
    <property type="entry name" value="Ankyrin_rpt-contain_sf"/>
</dbReference>
<keyword evidence="2 3" id="KW-0040">ANK repeat</keyword>
<dbReference type="Pfam" id="PF12796">
    <property type="entry name" value="Ank_2"/>
    <property type="match status" value="1"/>
</dbReference>
<reference evidence="5 6" key="1">
    <citation type="submission" date="2017-07" db="EMBL/GenBank/DDBJ databases">
        <authorList>
            <person name="Sun Z.S."/>
            <person name="Albrecht U."/>
            <person name="Echele G."/>
            <person name="Lee C.C."/>
        </authorList>
    </citation>
    <scope>NUCLEOTIDE SEQUENCE [LARGE SCALE GENOMIC DNA]</scope>
    <source>
        <strain evidence="5 6">CGMCC 1.12672</strain>
    </source>
</reference>
<dbReference type="SMART" id="SM00248">
    <property type="entry name" value="ANK"/>
    <property type="match status" value="3"/>
</dbReference>
<proteinExistence type="predicted"/>
<protein>
    <submittedName>
        <fullName evidence="5">Ankyrin repeat-containing protein</fullName>
    </submittedName>
</protein>
<dbReference type="OrthoDB" id="7390289at2"/>
<dbReference type="Gene3D" id="1.25.40.20">
    <property type="entry name" value="Ankyrin repeat-containing domain"/>
    <property type="match status" value="1"/>
</dbReference>
<gene>
    <name evidence="5" type="ORF">SAMN06297144_1027</name>
</gene>
<sequence length="200" mass="21326">MRHLLRFSVLALLVAAPAALPAQRMSDSYEFLKAVRDADGTKVTQILDKPGSTIVNTKDSGSGETALHIVTKRSDATYVRFLLSRGANPNVQDQQGNTPLLLAVGNNCGECIDALTAKRANVNLGNSAGETPLIRAVQLRNLDLARTLLTAGANPDQADVLAGMSARDYARRDARSPALVKLLEEAPKATTRAVSGPRLR</sequence>
<dbReference type="SUPFAM" id="SSF48403">
    <property type="entry name" value="Ankyrin repeat"/>
    <property type="match status" value="1"/>
</dbReference>
<evidence type="ECO:0000313" key="5">
    <source>
        <dbReference type="EMBL" id="SOB80370.1"/>
    </source>
</evidence>
<evidence type="ECO:0000256" key="4">
    <source>
        <dbReference type="SAM" id="SignalP"/>
    </source>
</evidence>
<accession>A0A285QEL2</accession>
<dbReference type="PROSITE" id="PS50088">
    <property type="entry name" value="ANK_REPEAT"/>
    <property type="match status" value="3"/>
</dbReference>
<feature type="repeat" description="ANK" evidence="3">
    <location>
        <begin position="62"/>
        <end position="94"/>
    </location>
</feature>
<dbReference type="GO" id="GO:0004842">
    <property type="term" value="F:ubiquitin-protein transferase activity"/>
    <property type="evidence" value="ECO:0007669"/>
    <property type="project" value="TreeGrafter"/>
</dbReference>
<dbReference type="GO" id="GO:0085020">
    <property type="term" value="P:protein K6-linked ubiquitination"/>
    <property type="evidence" value="ECO:0007669"/>
    <property type="project" value="TreeGrafter"/>
</dbReference>
<feature type="signal peptide" evidence="4">
    <location>
        <begin position="1"/>
        <end position="22"/>
    </location>
</feature>
<dbReference type="EMBL" id="OBMI01000001">
    <property type="protein sequence ID" value="SOB80370.1"/>
    <property type="molecule type" value="Genomic_DNA"/>
</dbReference>
<name>A0A285QEL2_9SPHN</name>
<evidence type="ECO:0000256" key="2">
    <source>
        <dbReference type="ARBA" id="ARBA00023043"/>
    </source>
</evidence>
<dbReference type="PROSITE" id="PS50297">
    <property type="entry name" value="ANK_REP_REGION"/>
    <property type="match status" value="2"/>
</dbReference>
<feature type="repeat" description="ANK" evidence="3">
    <location>
        <begin position="95"/>
        <end position="127"/>
    </location>
</feature>
<dbReference type="PANTHER" id="PTHR24171">
    <property type="entry name" value="ANKYRIN REPEAT DOMAIN-CONTAINING PROTEIN 39-RELATED"/>
    <property type="match status" value="1"/>
</dbReference>
<dbReference type="Proteomes" id="UP000219494">
    <property type="component" value="Unassembled WGS sequence"/>
</dbReference>
<dbReference type="RefSeq" id="WP_097062847.1">
    <property type="nucleotide sequence ID" value="NZ_OBMI01000001.1"/>
</dbReference>
<feature type="repeat" description="ANK" evidence="3">
    <location>
        <begin position="128"/>
        <end position="160"/>
    </location>
</feature>
<keyword evidence="1" id="KW-0677">Repeat</keyword>